<keyword evidence="1" id="KW-1133">Transmembrane helix</keyword>
<keyword evidence="1" id="KW-0472">Membrane</keyword>
<name>A0A4Q2TC29_9ACTN</name>
<reference evidence="2 3" key="1">
    <citation type="submission" date="2019-01" db="EMBL/GenBank/DDBJ databases">
        <title>Novel species of Nocardioides.</title>
        <authorList>
            <person name="Liu Q."/>
            <person name="X Y.-H."/>
        </authorList>
    </citation>
    <scope>NUCLEOTIDE SEQUENCE [LARGE SCALE GENOMIC DNA]</scope>
    <source>
        <strain evidence="2 3">HLT2-9</strain>
    </source>
</reference>
<evidence type="ECO:0000313" key="3">
    <source>
        <dbReference type="Proteomes" id="UP000291101"/>
    </source>
</evidence>
<keyword evidence="3" id="KW-1185">Reference proteome</keyword>
<comment type="caution">
    <text evidence="2">The sequence shown here is derived from an EMBL/GenBank/DDBJ whole genome shotgun (WGS) entry which is preliminary data.</text>
</comment>
<proteinExistence type="predicted"/>
<dbReference type="AlphaFoldDB" id="A0A4Q2TC29"/>
<evidence type="ECO:0000313" key="2">
    <source>
        <dbReference type="EMBL" id="RYC14830.1"/>
    </source>
</evidence>
<dbReference type="RefSeq" id="WP_129423996.1">
    <property type="nucleotide sequence ID" value="NZ_SDWV01000001.1"/>
</dbReference>
<feature type="transmembrane region" description="Helical" evidence="1">
    <location>
        <begin position="73"/>
        <end position="93"/>
    </location>
</feature>
<accession>A0A4Q2TC29</accession>
<keyword evidence="1" id="KW-0812">Transmembrane</keyword>
<sequence>MDHTATRRPVDLAPPRDLSIPALVLAVLSVPGSIVTWDWLPGGGFAWGLPPALLAVALGAAQLNRSRTGRTRAVVAVVVAAAMILMMAVWTIADLG</sequence>
<organism evidence="2 3">
    <name type="scientific">Nocardioides zhouii</name>
    <dbReference type="NCBI Taxonomy" id="1168729"/>
    <lineage>
        <taxon>Bacteria</taxon>
        <taxon>Bacillati</taxon>
        <taxon>Actinomycetota</taxon>
        <taxon>Actinomycetes</taxon>
        <taxon>Propionibacteriales</taxon>
        <taxon>Nocardioidaceae</taxon>
        <taxon>Nocardioides</taxon>
    </lineage>
</organism>
<gene>
    <name evidence="2" type="ORF">EUA94_01530</name>
</gene>
<protein>
    <submittedName>
        <fullName evidence="2">Uncharacterized protein</fullName>
    </submittedName>
</protein>
<feature type="transmembrane region" description="Helical" evidence="1">
    <location>
        <begin position="45"/>
        <end position="61"/>
    </location>
</feature>
<dbReference type="EMBL" id="SDWV01000001">
    <property type="protein sequence ID" value="RYC14830.1"/>
    <property type="molecule type" value="Genomic_DNA"/>
</dbReference>
<dbReference type="Proteomes" id="UP000291101">
    <property type="component" value="Unassembled WGS sequence"/>
</dbReference>
<evidence type="ECO:0000256" key="1">
    <source>
        <dbReference type="SAM" id="Phobius"/>
    </source>
</evidence>